<dbReference type="SMART" id="SM00052">
    <property type="entry name" value="EAL"/>
    <property type="match status" value="1"/>
</dbReference>
<evidence type="ECO:0000313" key="2">
    <source>
        <dbReference type="EMBL" id="MEP0816342.1"/>
    </source>
</evidence>
<feature type="domain" description="EAL" evidence="1">
    <location>
        <begin position="98"/>
        <end position="349"/>
    </location>
</feature>
<evidence type="ECO:0000313" key="3">
    <source>
        <dbReference type="Proteomes" id="UP001464891"/>
    </source>
</evidence>
<name>A0ABV0J3K0_9CYAN</name>
<dbReference type="RefSeq" id="WP_348226773.1">
    <property type="nucleotide sequence ID" value="NZ_JAMPKM010000002.1"/>
</dbReference>
<gene>
    <name evidence="2" type="ORF">NC998_04460</name>
</gene>
<proteinExistence type="predicted"/>
<dbReference type="Gene3D" id="3.20.20.450">
    <property type="entry name" value="EAL domain"/>
    <property type="match status" value="1"/>
</dbReference>
<organism evidence="2 3">
    <name type="scientific">Trichocoleus desertorum GB2-A4</name>
    <dbReference type="NCBI Taxonomy" id="2933944"/>
    <lineage>
        <taxon>Bacteria</taxon>
        <taxon>Bacillati</taxon>
        <taxon>Cyanobacteriota</taxon>
        <taxon>Cyanophyceae</taxon>
        <taxon>Leptolyngbyales</taxon>
        <taxon>Trichocoleusaceae</taxon>
        <taxon>Trichocoleus</taxon>
    </lineage>
</organism>
<dbReference type="Pfam" id="PF00563">
    <property type="entry name" value="EAL"/>
    <property type="match status" value="1"/>
</dbReference>
<keyword evidence="3" id="KW-1185">Reference proteome</keyword>
<dbReference type="PANTHER" id="PTHR33121:SF70">
    <property type="entry name" value="SIGNALING PROTEIN YKOW"/>
    <property type="match status" value="1"/>
</dbReference>
<accession>A0ABV0J3K0</accession>
<dbReference type="PROSITE" id="PS50883">
    <property type="entry name" value="EAL"/>
    <property type="match status" value="1"/>
</dbReference>
<sequence length="382" mass="42526">MRDTSLLTEVLHLVVQPNDTEAHAFFCELGLQPIPDVPQLLCLVLDESQLRGVFCQISQRLSETGQADSRFILTRSPLQSKALLIEFLHAQPLSSVTVPIKHQWFFQALADRAFVFKYQPIYNLASGEVLAYECLARAVQGQGQYFNGKQILDAALSTHCTHEFDELARETCINAIAQVSNGQTFFINVLPNAILQGPKSLERNLQQVLALGLQPQQIVFELTEVEALIQHPDLSRLIHQIRDYGFGVAIDDLGGQVAIDHYFMALHPDVIKLDRQLVQGCSRHPVQQILLKSLLYSAHEMGILVVAEGLETAEDIAFCRDLGVDFGQGFGLAKPEVTLQQQRLDISSFCPLINRRPAIAPLFAAKLAAFNSRQPRLTHAIS</sequence>
<dbReference type="InterPro" id="IPR035919">
    <property type="entry name" value="EAL_sf"/>
</dbReference>
<dbReference type="PANTHER" id="PTHR33121">
    <property type="entry name" value="CYCLIC DI-GMP PHOSPHODIESTERASE PDEF"/>
    <property type="match status" value="1"/>
</dbReference>
<protein>
    <submittedName>
        <fullName evidence="2">EAL domain-containing protein</fullName>
    </submittedName>
</protein>
<dbReference type="InterPro" id="IPR001633">
    <property type="entry name" value="EAL_dom"/>
</dbReference>
<dbReference type="SUPFAM" id="SSF141868">
    <property type="entry name" value="EAL domain-like"/>
    <property type="match status" value="1"/>
</dbReference>
<dbReference type="InterPro" id="IPR050706">
    <property type="entry name" value="Cyclic-di-GMP_PDE-like"/>
</dbReference>
<comment type="caution">
    <text evidence="2">The sequence shown here is derived from an EMBL/GenBank/DDBJ whole genome shotgun (WGS) entry which is preliminary data.</text>
</comment>
<evidence type="ECO:0000259" key="1">
    <source>
        <dbReference type="PROSITE" id="PS50883"/>
    </source>
</evidence>
<dbReference type="CDD" id="cd01948">
    <property type="entry name" value="EAL"/>
    <property type="match status" value="1"/>
</dbReference>
<dbReference type="Proteomes" id="UP001464891">
    <property type="component" value="Unassembled WGS sequence"/>
</dbReference>
<dbReference type="EMBL" id="JAMPKM010000002">
    <property type="protein sequence ID" value="MEP0816342.1"/>
    <property type="molecule type" value="Genomic_DNA"/>
</dbReference>
<reference evidence="2 3" key="1">
    <citation type="submission" date="2022-04" db="EMBL/GenBank/DDBJ databases">
        <title>Positive selection, recombination, and allopatry shape intraspecific diversity of widespread and dominant cyanobacteria.</title>
        <authorList>
            <person name="Wei J."/>
            <person name="Shu W."/>
            <person name="Hu C."/>
        </authorList>
    </citation>
    <scope>NUCLEOTIDE SEQUENCE [LARGE SCALE GENOMIC DNA]</scope>
    <source>
        <strain evidence="2 3">GB2-A4</strain>
    </source>
</reference>